<keyword evidence="6 10" id="KW-0067">ATP-binding</keyword>
<dbReference type="EMBL" id="PQWY01000010">
    <property type="protein sequence ID" value="PPK31242.1"/>
    <property type="molecule type" value="Genomic_DNA"/>
</dbReference>
<dbReference type="EC" id="7.4.2.9" evidence="8"/>
<dbReference type="SUPFAM" id="SSF52540">
    <property type="entry name" value="P-loop containing nucleoside triphosphate hydrolases"/>
    <property type="match status" value="2"/>
</dbReference>
<dbReference type="Gene3D" id="3.40.50.300">
    <property type="entry name" value="P-loop containing nucleotide triphosphate hydrolases"/>
    <property type="match status" value="2"/>
</dbReference>
<keyword evidence="5" id="KW-0547">Nucleotide-binding</keyword>
<gene>
    <name evidence="10" type="ORF">C3928_04185</name>
</gene>
<dbReference type="GO" id="GO:0015833">
    <property type="term" value="P:peptide transport"/>
    <property type="evidence" value="ECO:0007669"/>
    <property type="project" value="InterPro"/>
</dbReference>
<dbReference type="NCBIfam" id="TIGR01727">
    <property type="entry name" value="oligo_HPY"/>
    <property type="match status" value="1"/>
</dbReference>
<evidence type="ECO:0000256" key="4">
    <source>
        <dbReference type="ARBA" id="ARBA00022475"/>
    </source>
</evidence>
<dbReference type="OrthoDB" id="9784450at2"/>
<dbReference type="NCBIfam" id="NF008453">
    <property type="entry name" value="PRK11308.1"/>
    <property type="match status" value="2"/>
</dbReference>
<dbReference type="InterPro" id="IPR013563">
    <property type="entry name" value="Oligopep_ABC_C"/>
</dbReference>
<dbReference type="PROSITE" id="PS00211">
    <property type="entry name" value="ABC_TRANSPORTER_1"/>
    <property type="match status" value="2"/>
</dbReference>
<dbReference type="GO" id="GO:0005524">
    <property type="term" value="F:ATP binding"/>
    <property type="evidence" value="ECO:0007669"/>
    <property type="project" value="UniProtKB-KW"/>
</dbReference>
<evidence type="ECO:0000256" key="2">
    <source>
        <dbReference type="ARBA" id="ARBA00005417"/>
    </source>
</evidence>
<dbReference type="GO" id="GO:0016887">
    <property type="term" value="F:ATP hydrolysis activity"/>
    <property type="evidence" value="ECO:0007669"/>
    <property type="project" value="InterPro"/>
</dbReference>
<dbReference type="Proteomes" id="UP000239239">
    <property type="component" value="Unassembled WGS sequence"/>
</dbReference>
<evidence type="ECO:0000256" key="1">
    <source>
        <dbReference type="ARBA" id="ARBA00004417"/>
    </source>
</evidence>
<evidence type="ECO:0000256" key="3">
    <source>
        <dbReference type="ARBA" id="ARBA00022448"/>
    </source>
</evidence>
<comment type="similarity">
    <text evidence="2">Belongs to the ABC transporter superfamily.</text>
</comment>
<dbReference type="PROSITE" id="PS50893">
    <property type="entry name" value="ABC_TRANSPORTER_2"/>
    <property type="match status" value="2"/>
</dbReference>
<dbReference type="InterPro" id="IPR027417">
    <property type="entry name" value="P-loop_NTPase"/>
</dbReference>
<evidence type="ECO:0000256" key="5">
    <source>
        <dbReference type="ARBA" id="ARBA00022741"/>
    </source>
</evidence>
<organism evidence="10 11">
    <name type="scientific">Legionella pneumophila</name>
    <dbReference type="NCBI Taxonomy" id="446"/>
    <lineage>
        <taxon>Bacteria</taxon>
        <taxon>Pseudomonadati</taxon>
        <taxon>Pseudomonadota</taxon>
        <taxon>Gammaproteobacteria</taxon>
        <taxon>Legionellales</taxon>
        <taxon>Legionellaceae</taxon>
        <taxon>Legionella</taxon>
    </lineage>
</organism>
<keyword evidence="7" id="KW-0472">Membrane</keyword>
<dbReference type="Pfam" id="PF08352">
    <property type="entry name" value="oligo_HPY"/>
    <property type="match status" value="2"/>
</dbReference>
<dbReference type="NCBIfam" id="NF007739">
    <property type="entry name" value="PRK10419.1"/>
    <property type="match status" value="2"/>
</dbReference>
<dbReference type="InterPro" id="IPR050388">
    <property type="entry name" value="ABC_Ni/Peptide_Import"/>
</dbReference>
<dbReference type="FunFam" id="3.40.50.300:FF:000016">
    <property type="entry name" value="Oligopeptide ABC transporter ATP-binding component"/>
    <property type="match status" value="2"/>
</dbReference>
<dbReference type="GO" id="GO:0055085">
    <property type="term" value="P:transmembrane transport"/>
    <property type="evidence" value="ECO:0007669"/>
    <property type="project" value="UniProtKB-ARBA"/>
</dbReference>
<sequence length="606" mass="68039">MANSMQNTAEITQLSVAFKSPDKTVLALDKLSFSLNPGETLVLLGESGCGKSLTSLAMMRLLPRAGVYGIDSQINIHGEDILNLPEKMMRELRGRRLAMIFQEPMTALNPVLTIGEQIAEVLKRHQSLTKDQLRERVILLLNEVEMPQPQTRVYQYPHQLSGGQKQRVVIAMALACEPDILIADEPTTALDVTIQAQILALLKKIQKKHQMSLLLITHDLGVAKTMADRICVMYAGQVVEQASVNDFFSKVSHPYVQQLLASLPSFAKRNEKLSIITGTVPSLESMPSGCRFHTRCIYAFERCRHEEPQLQEVEHRVLRCHLYPDIKELPLLDKNKISWVPSVEKEEVVFTVDNLSVHFIHKKGFLSRKKTIFKAVDGLSFTLSRGKTLALVGESGCGKTTACRALLRLLPVTGGKIRYKDRDVLSMTGGALRRYRKKVQIIFQDPFSSMNPRMTVGEIIAEGMYAQGMKLSYIRKQQKSLIEQVNLPSTSLHRYPHQFSGGQRQRICIARALATEPDILICDEPTSALDVSVQAQILNLLKELQQQRGISYLFITHNMGVVSYIADDVLVMKDGLAVEYGACEKVLRQPEHPYTRQLLNAVLDIE</sequence>
<evidence type="ECO:0000256" key="6">
    <source>
        <dbReference type="ARBA" id="ARBA00022840"/>
    </source>
</evidence>
<evidence type="ECO:0000313" key="10">
    <source>
        <dbReference type="EMBL" id="PPK31242.1"/>
    </source>
</evidence>
<dbReference type="CDD" id="cd03257">
    <property type="entry name" value="ABC_NikE_OppD_transporters"/>
    <property type="match status" value="2"/>
</dbReference>
<dbReference type="GO" id="GO:0005886">
    <property type="term" value="C:plasma membrane"/>
    <property type="evidence" value="ECO:0007669"/>
    <property type="project" value="UniProtKB-SubCell"/>
</dbReference>
<proteinExistence type="inferred from homology"/>
<evidence type="ECO:0000256" key="9">
    <source>
        <dbReference type="ARBA" id="ARBA00047356"/>
    </source>
</evidence>
<dbReference type="PANTHER" id="PTHR43297:SF2">
    <property type="entry name" value="DIPEPTIDE TRANSPORT ATP-BINDING PROTEIN DPPD"/>
    <property type="match status" value="1"/>
</dbReference>
<keyword evidence="3" id="KW-0813">Transport</keyword>
<dbReference type="Pfam" id="PF00005">
    <property type="entry name" value="ABC_tran"/>
    <property type="match status" value="2"/>
</dbReference>
<dbReference type="AlphaFoldDB" id="A0A2S6F1C2"/>
<dbReference type="InterPro" id="IPR017871">
    <property type="entry name" value="ABC_transporter-like_CS"/>
</dbReference>
<dbReference type="InterPro" id="IPR003593">
    <property type="entry name" value="AAA+_ATPase"/>
</dbReference>
<dbReference type="PANTHER" id="PTHR43297">
    <property type="entry name" value="OLIGOPEPTIDE TRANSPORT ATP-BINDING PROTEIN APPD"/>
    <property type="match status" value="1"/>
</dbReference>
<comment type="caution">
    <text evidence="10">The sequence shown here is derived from an EMBL/GenBank/DDBJ whole genome shotgun (WGS) entry which is preliminary data.</text>
</comment>
<name>A0A2S6F1C2_LEGPN</name>
<evidence type="ECO:0000256" key="8">
    <source>
        <dbReference type="ARBA" id="ARBA00038852"/>
    </source>
</evidence>
<comment type="subcellular location">
    <subcellularLocation>
        <location evidence="1">Cell inner membrane</location>
        <topology evidence="1">Peripheral membrane protein</topology>
    </subcellularLocation>
</comment>
<evidence type="ECO:0000313" key="11">
    <source>
        <dbReference type="Proteomes" id="UP000239239"/>
    </source>
</evidence>
<keyword evidence="4" id="KW-1003">Cell membrane</keyword>
<comment type="catalytic activity">
    <reaction evidence="9">
        <text>a dipeptide(out) + ATP + H2O = a dipeptide(in) + ADP + phosphate + H(+)</text>
        <dbReference type="Rhea" id="RHEA:23120"/>
        <dbReference type="ChEBI" id="CHEBI:15377"/>
        <dbReference type="ChEBI" id="CHEBI:15378"/>
        <dbReference type="ChEBI" id="CHEBI:30616"/>
        <dbReference type="ChEBI" id="CHEBI:43474"/>
        <dbReference type="ChEBI" id="CHEBI:90799"/>
        <dbReference type="ChEBI" id="CHEBI:456216"/>
        <dbReference type="EC" id="7.4.2.9"/>
    </reaction>
</comment>
<dbReference type="SMART" id="SM00382">
    <property type="entry name" value="AAA"/>
    <property type="match status" value="2"/>
</dbReference>
<dbReference type="InterPro" id="IPR003439">
    <property type="entry name" value="ABC_transporter-like_ATP-bd"/>
</dbReference>
<accession>A0A2S6F1C2</accession>
<reference evidence="10 11" key="1">
    <citation type="submission" date="2018-02" db="EMBL/GenBank/DDBJ databases">
        <title>Draft genome sequences of four Legionella pneumophila clinical strains isolated in Ontario.</title>
        <authorList>
            <person name="Fortuna A."/>
            <person name="Ramnarine R."/>
            <person name="Li A."/>
            <person name="Frantz C."/>
            <person name="Mallo G."/>
        </authorList>
    </citation>
    <scope>NUCLEOTIDE SEQUENCE [LARGE SCALE GENOMIC DNA]</scope>
    <source>
        <strain evidence="10 11">LG61</strain>
    </source>
</reference>
<protein>
    <recommendedName>
        <fullName evidence="8">ABC-type dipeptide transporter</fullName>
        <ecNumber evidence="8">7.4.2.9</ecNumber>
    </recommendedName>
</protein>
<evidence type="ECO:0000256" key="7">
    <source>
        <dbReference type="ARBA" id="ARBA00023136"/>
    </source>
</evidence>